<dbReference type="EMBL" id="JAPTSV010000605">
    <property type="protein sequence ID" value="KAJ1519177.1"/>
    <property type="molecule type" value="Genomic_DNA"/>
</dbReference>
<name>A0AAV7X3N9_9NEOP</name>
<reference evidence="1" key="1">
    <citation type="submission" date="2022-12" db="EMBL/GenBank/DDBJ databases">
        <title>Chromosome-level genome assembly of the bean flower thrips Megalurothrips usitatus.</title>
        <authorList>
            <person name="Ma L."/>
            <person name="Liu Q."/>
            <person name="Li H."/>
            <person name="Cai W."/>
        </authorList>
    </citation>
    <scope>NUCLEOTIDE SEQUENCE</scope>
    <source>
        <strain evidence="1">Cailab_2022a</strain>
    </source>
</reference>
<evidence type="ECO:0000313" key="2">
    <source>
        <dbReference type="Proteomes" id="UP001075354"/>
    </source>
</evidence>
<dbReference type="AlphaFoldDB" id="A0AAV7X3N9"/>
<dbReference type="PANTHER" id="PTHR46579">
    <property type="entry name" value="F5/8 TYPE C DOMAIN-CONTAINING PROTEIN-RELATED"/>
    <property type="match status" value="1"/>
</dbReference>
<gene>
    <name evidence="1" type="ORF">ONE63_011217</name>
</gene>
<accession>A0AAV7X3N9</accession>
<protein>
    <submittedName>
        <fullName evidence="1">Uncharacterized protein</fullName>
    </submittedName>
</protein>
<organism evidence="1 2">
    <name type="scientific">Megalurothrips usitatus</name>
    <name type="common">bean blossom thrips</name>
    <dbReference type="NCBI Taxonomy" id="439358"/>
    <lineage>
        <taxon>Eukaryota</taxon>
        <taxon>Metazoa</taxon>
        <taxon>Ecdysozoa</taxon>
        <taxon>Arthropoda</taxon>
        <taxon>Hexapoda</taxon>
        <taxon>Insecta</taxon>
        <taxon>Pterygota</taxon>
        <taxon>Neoptera</taxon>
        <taxon>Paraneoptera</taxon>
        <taxon>Thysanoptera</taxon>
        <taxon>Terebrantia</taxon>
        <taxon>Thripoidea</taxon>
        <taxon>Thripidae</taxon>
        <taxon>Megalurothrips</taxon>
    </lineage>
</organism>
<evidence type="ECO:0000313" key="1">
    <source>
        <dbReference type="EMBL" id="KAJ1519177.1"/>
    </source>
</evidence>
<sequence>MRTHEETIDFAKQALESRKADKNASVFGVKGPSLLSKIVPDIIKCTAIDIMHGVFLGVFKMLLNLWLSPSFSGMPWSVSHLFAVLDEKLCKIKSPSFAERSPRTLKQFMLYYSVPLLKNVLEEAYLKHHCLLVAAISLLSQDSISLGQIQTASALLASYVSEFARLYPLRYLGLNVHQLVHLADVTLELGPCWVYSCFFLENFNGVINKMFHGTQHVALQICSSVAMMMKIPEFKSILPPESKVKEFCLRLEQGSKQLKIADVIDVNTNAVGKYCYEREKLCNSAQVVRRVCRKVSGTCCVFYRIQKRGVVYFAEEYPRQSSRKESSFITFRENETIKVGRILRFVRWSNCRDLCDTDCRNCPADYVAIIRIFERKHWFIHDMRDIRIPHISHVQQTDIITVVGVESILGLCFHFEADNLQYVAAPVNRLERE</sequence>
<dbReference type="PANTHER" id="PTHR46579:SF1">
    <property type="entry name" value="F5_8 TYPE C DOMAIN-CONTAINING PROTEIN"/>
    <property type="match status" value="1"/>
</dbReference>
<proteinExistence type="predicted"/>
<dbReference type="Proteomes" id="UP001075354">
    <property type="component" value="Unassembled WGS sequence"/>
</dbReference>
<comment type="caution">
    <text evidence="1">The sequence shown here is derived from an EMBL/GenBank/DDBJ whole genome shotgun (WGS) entry which is preliminary data.</text>
</comment>
<keyword evidence="2" id="KW-1185">Reference proteome</keyword>